<dbReference type="CDD" id="cd00448">
    <property type="entry name" value="YjgF_YER057c_UK114_family"/>
    <property type="match status" value="1"/>
</dbReference>
<gene>
    <name evidence="1" type="ORF">R9Z33_13165</name>
</gene>
<dbReference type="InterPro" id="IPR006175">
    <property type="entry name" value="YjgF/YER057c/UK114"/>
</dbReference>
<dbReference type="GO" id="GO:0016787">
    <property type="term" value="F:hydrolase activity"/>
    <property type="evidence" value="ECO:0007669"/>
    <property type="project" value="UniProtKB-KW"/>
</dbReference>
<dbReference type="PANTHER" id="PTHR11803:SF39">
    <property type="entry name" value="2-IMINOBUTANOATE_2-IMINOPROPANOATE DEAMINASE"/>
    <property type="match status" value="1"/>
</dbReference>
<evidence type="ECO:0000313" key="1">
    <source>
        <dbReference type="EMBL" id="WPB83055.1"/>
    </source>
</evidence>
<dbReference type="Proteomes" id="UP001305521">
    <property type="component" value="Chromosome"/>
</dbReference>
<dbReference type="EMBL" id="CP137852">
    <property type="protein sequence ID" value="WPB83055.1"/>
    <property type="molecule type" value="Genomic_DNA"/>
</dbReference>
<evidence type="ECO:0000313" key="2">
    <source>
        <dbReference type="Proteomes" id="UP001305521"/>
    </source>
</evidence>
<dbReference type="EC" id="3.5.-.-" evidence="1"/>
<dbReference type="Gene3D" id="3.30.1330.40">
    <property type="entry name" value="RutC-like"/>
    <property type="match status" value="1"/>
</dbReference>
<keyword evidence="2" id="KW-1185">Reference proteome</keyword>
<name>A0ABZ0PBH7_9PROT</name>
<keyword evidence="1" id="KW-0378">Hydrolase</keyword>
<proteinExistence type="predicted"/>
<organism evidence="1 2">
    <name type="scientific">Sediminicoccus rosea</name>
    <dbReference type="NCBI Taxonomy" id="1225128"/>
    <lineage>
        <taxon>Bacteria</taxon>
        <taxon>Pseudomonadati</taxon>
        <taxon>Pseudomonadota</taxon>
        <taxon>Alphaproteobacteria</taxon>
        <taxon>Acetobacterales</taxon>
        <taxon>Roseomonadaceae</taxon>
        <taxon>Sediminicoccus</taxon>
    </lineage>
</organism>
<protein>
    <submittedName>
        <fullName evidence="1">RidA family protein</fullName>
        <ecNumber evidence="1">3.5.-.-</ecNumber>
    </submittedName>
</protein>
<accession>A0ABZ0PBH7</accession>
<dbReference type="Pfam" id="PF01042">
    <property type="entry name" value="Ribonuc_L-PSP"/>
    <property type="match status" value="1"/>
</dbReference>
<reference evidence="1 2" key="1">
    <citation type="submission" date="2023-11" db="EMBL/GenBank/DDBJ databases">
        <title>Arctic aerobic anoxygenic photoheterotroph Sediminicoccus rosea KRV36 adapts its photosynthesis to long days of polar summer.</title>
        <authorList>
            <person name="Tomasch J."/>
            <person name="Kopejtka K."/>
            <person name="Bily T."/>
            <person name="Gardiner A.T."/>
            <person name="Gardian Z."/>
            <person name="Shivaramu S."/>
            <person name="Koblizek M."/>
            <person name="Engelhardt F."/>
            <person name="Kaftan D."/>
        </authorList>
    </citation>
    <scope>NUCLEOTIDE SEQUENCE [LARGE SCALE GENOMIC DNA]</scope>
    <source>
        <strain evidence="1 2">R-30</strain>
    </source>
</reference>
<dbReference type="PANTHER" id="PTHR11803">
    <property type="entry name" value="2-IMINOBUTANOATE/2-IMINOPROPANOATE DEAMINASE RIDA"/>
    <property type="match status" value="1"/>
</dbReference>
<dbReference type="SUPFAM" id="SSF55298">
    <property type="entry name" value="YjgF-like"/>
    <property type="match status" value="1"/>
</dbReference>
<dbReference type="RefSeq" id="WP_318647036.1">
    <property type="nucleotide sequence ID" value="NZ_CP137852.1"/>
</dbReference>
<dbReference type="InterPro" id="IPR035959">
    <property type="entry name" value="RutC-like_sf"/>
</dbReference>
<sequence length="129" mass="13831">MEITRFLLGDGPKRVAPFSHAVRAGDFLFVTGQMPTEPTDNTRCVPGGIEAQTHQVIANLKAVLAGCGADWNRTIMARIYLTEFARDYAAMNAIWEKSFPEGGLPARTTVGVTGLALGALVEVDLIVAL</sequence>